<evidence type="ECO:0000313" key="4">
    <source>
        <dbReference type="Proteomes" id="UP000566819"/>
    </source>
</evidence>
<name>A0A8H4R8X8_9HELO</name>
<keyword evidence="2" id="KW-1133">Transmembrane helix</keyword>
<dbReference type="PANTHER" id="PTHR28187">
    <property type="entry name" value="PROTEIN RCR1-RELATED"/>
    <property type="match status" value="1"/>
</dbReference>
<dbReference type="Proteomes" id="UP000566819">
    <property type="component" value="Unassembled WGS sequence"/>
</dbReference>
<sequence>MGRTERRQDVIEFTDAALKLDPCSAHLTILDISVAYRVNVVLHITPRHRFTTTKIATSHPPNMAPTDSANLLTKRDYYCDGYGYCYSTWNSWGRWVALCVIIAAVILLAFLLSCRNNRRRRRQGLAPMYGTGWVGNKYQTGQQSAGHYANQPYNGGQPAPPYYAAAPVPQQETGTTFNSNQGYYGNNVELQQPTSSYQPARGGDPVYEAPLGPPPTKGDQIIR</sequence>
<feature type="compositionally biased region" description="Polar residues" evidence="1">
    <location>
        <begin position="174"/>
        <end position="198"/>
    </location>
</feature>
<evidence type="ECO:0000256" key="2">
    <source>
        <dbReference type="SAM" id="Phobius"/>
    </source>
</evidence>
<organism evidence="3 4">
    <name type="scientific">Cudoniella acicularis</name>
    <dbReference type="NCBI Taxonomy" id="354080"/>
    <lineage>
        <taxon>Eukaryota</taxon>
        <taxon>Fungi</taxon>
        <taxon>Dikarya</taxon>
        <taxon>Ascomycota</taxon>
        <taxon>Pezizomycotina</taxon>
        <taxon>Leotiomycetes</taxon>
        <taxon>Helotiales</taxon>
        <taxon>Tricladiaceae</taxon>
        <taxon>Cudoniella</taxon>
    </lineage>
</organism>
<dbReference type="PANTHER" id="PTHR28187:SF1">
    <property type="entry name" value="PROTEIN RCR1-RELATED"/>
    <property type="match status" value="1"/>
</dbReference>
<dbReference type="InterPro" id="IPR020999">
    <property type="entry name" value="Chitin_synth_reg_RCR"/>
</dbReference>
<evidence type="ECO:0000313" key="3">
    <source>
        <dbReference type="EMBL" id="KAF4625625.1"/>
    </source>
</evidence>
<accession>A0A8H4R8X8</accession>
<protein>
    <recommendedName>
        <fullName evidence="5">Chitin synthesis regulation, Congo red resistance, RCR protein</fullName>
    </recommendedName>
</protein>
<keyword evidence="4" id="KW-1185">Reference proteome</keyword>
<dbReference type="EMBL" id="JAAMPI010001331">
    <property type="protein sequence ID" value="KAF4625625.1"/>
    <property type="molecule type" value="Genomic_DNA"/>
</dbReference>
<keyword evidence="2" id="KW-0812">Transmembrane</keyword>
<feature type="transmembrane region" description="Helical" evidence="2">
    <location>
        <begin position="92"/>
        <end position="112"/>
    </location>
</feature>
<evidence type="ECO:0008006" key="5">
    <source>
        <dbReference type="Google" id="ProtNLM"/>
    </source>
</evidence>
<feature type="region of interest" description="Disordered" evidence="1">
    <location>
        <begin position="174"/>
        <end position="223"/>
    </location>
</feature>
<evidence type="ECO:0000256" key="1">
    <source>
        <dbReference type="SAM" id="MobiDB-lite"/>
    </source>
</evidence>
<proteinExistence type="predicted"/>
<dbReference type="OrthoDB" id="3556830at2759"/>
<reference evidence="3 4" key="1">
    <citation type="submission" date="2020-03" db="EMBL/GenBank/DDBJ databases">
        <title>Draft Genome Sequence of Cudoniella acicularis.</title>
        <authorList>
            <person name="Buettner E."/>
            <person name="Kellner H."/>
        </authorList>
    </citation>
    <scope>NUCLEOTIDE SEQUENCE [LARGE SCALE GENOMIC DNA]</scope>
    <source>
        <strain evidence="3 4">DSM 108380</strain>
    </source>
</reference>
<comment type="caution">
    <text evidence="3">The sequence shown here is derived from an EMBL/GenBank/DDBJ whole genome shotgun (WGS) entry which is preliminary data.</text>
</comment>
<dbReference type="Pfam" id="PF12273">
    <property type="entry name" value="RCR"/>
    <property type="match status" value="1"/>
</dbReference>
<keyword evidence="2" id="KW-0472">Membrane</keyword>
<dbReference type="AlphaFoldDB" id="A0A8H4R8X8"/>
<gene>
    <name evidence="3" type="ORF">G7Y89_g12543</name>
</gene>
<dbReference type="GO" id="GO:0016192">
    <property type="term" value="P:vesicle-mediated transport"/>
    <property type="evidence" value="ECO:0007669"/>
    <property type="project" value="TreeGrafter"/>
</dbReference>